<sequence>EPIIHTFYEQSTARHQYLVADPSTKEAIIIDPVLDRNPHSPGINTTAADQILYFVKEYNYHVVRILETHAVQEHPTSAWYLRTQLRDQDGQWPRICTGKALAGVQRMFARQYGVQNFASGSRFDSFRDGQVFAVGEMRVQCIHLLSEPDWFGFVIGRNVFLG</sequence>
<dbReference type="OrthoDB" id="449487at2759"/>
<reference evidence="1" key="1">
    <citation type="journal article" date="2020" name="Stud. Mycol.">
        <title>101 Dothideomycetes genomes: a test case for predicting lifestyles and emergence of pathogens.</title>
        <authorList>
            <person name="Haridas S."/>
            <person name="Albert R."/>
            <person name="Binder M."/>
            <person name="Bloem J."/>
            <person name="Labutti K."/>
            <person name="Salamov A."/>
            <person name="Andreopoulos B."/>
            <person name="Baker S."/>
            <person name="Barry K."/>
            <person name="Bills G."/>
            <person name="Bluhm B."/>
            <person name="Cannon C."/>
            <person name="Castanera R."/>
            <person name="Culley D."/>
            <person name="Daum C."/>
            <person name="Ezra D."/>
            <person name="Gonzalez J."/>
            <person name="Henrissat B."/>
            <person name="Kuo A."/>
            <person name="Liang C."/>
            <person name="Lipzen A."/>
            <person name="Lutzoni F."/>
            <person name="Magnuson J."/>
            <person name="Mondo S."/>
            <person name="Nolan M."/>
            <person name="Ohm R."/>
            <person name="Pangilinan J."/>
            <person name="Park H.-J."/>
            <person name="Ramirez L."/>
            <person name="Alfaro M."/>
            <person name="Sun H."/>
            <person name="Tritt A."/>
            <person name="Yoshinaga Y."/>
            <person name="Zwiers L.-H."/>
            <person name="Turgeon B."/>
            <person name="Goodwin S."/>
            <person name="Spatafora J."/>
            <person name="Crous P."/>
            <person name="Grigoriev I."/>
        </authorList>
    </citation>
    <scope>NUCLEOTIDE SEQUENCE</scope>
    <source>
        <strain evidence="1">SCOH1-5</strain>
    </source>
</reference>
<name>A0A6A6FHN8_9PEZI</name>
<dbReference type="AlphaFoldDB" id="A0A6A6FHN8"/>
<dbReference type="PANTHER" id="PTHR43084:SF1">
    <property type="entry name" value="PERSULFIDE DIOXYGENASE ETHE1, MITOCHONDRIAL"/>
    <property type="match status" value="1"/>
</dbReference>
<dbReference type="Gene3D" id="3.60.15.10">
    <property type="entry name" value="Ribonuclease Z/Hydroxyacylglutathione hydrolase-like"/>
    <property type="match status" value="1"/>
</dbReference>
<keyword evidence="2" id="KW-1185">Reference proteome</keyword>
<organism evidence="1 2">
    <name type="scientific">Cercospora zeae-maydis SCOH1-5</name>
    <dbReference type="NCBI Taxonomy" id="717836"/>
    <lineage>
        <taxon>Eukaryota</taxon>
        <taxon>Fungi</taxon>
        <taxon>Dikarya</taxon>
        <taxon>Ascomycota</taxon>
        <taxon>Pezizomycotina</taxon>
        <taxon>Dothideomycetes</taxon>
        <taxon>Dothideomycetidae</taxon>
        <taxon>Mycosphaerellales</taxon>
        <taxon>Mycosphaerellaceae</taxon>
        <taxon>Cercospora</taxon>
    </lineage>
</organism>
<dbReference type="GO" id="GO:0070813">
    <property type="term" value="P:hydrogen sulfide metabolic process"/>
    <property type="evidence" value="ECO:0007669"/>
    <property type="project" value="TreeGrafter"/>
</dbReference>
<dbReference type="GO" id="GO:0006749">
    <property type="term" value="P:glutathione metabolic process"/>
    <property type="evidence" value="ECO:0007669"/>
    <property type="project" value="TreeGrafter"/>
</dbReference>
<dbReference type="Proteomes" id="UP000799539">
    <property type="component" value="Unassembled WGS sequence"/>
</dbReference>
<dbReference type="InterPro" id="IPR051682">
    <property type="entry name" value="Mito_Persulfide_Diox"/>
</dbReference>
<proteinExistence type="predicted"/>
<dbReference type="GO" id="GO:0050313">
    <property type="term" value="F:sulfur dioxygenase activity"/>
    <property type="evidence" value="ECO:0007669"/>
    <property type="project" value="TreeGrafter"/>
</dbReference>
<dbReference type="PANTHER" id="PTHR43084">
    <property type="entry name" value="PERSULFIDE DIOXYGENASE ETHE1"/>
    <property type="match status" value="1"/>
</dbReference>
<dbReference type="InterPro" id="IPR036866">
    <property type="entry name" value="RibonucZ/Hydroxyglut_hydro"/>
</dbReference>
<dbReference type="EMBL" id="ML992672">
    <property type="protein sequence ID" value="KAF2212748.1"/>
    <property type="molecule type" value="Genomic_DNA"/>
</dbReference>
<dbReference type="SUPFAM" id="SSF56281">
    <property type="entry name" value="Metallo-hydrolase/oxidoreductase"/>
    <property type="match status" value="1"/>
</dbReference>
<feature type="non-terminal residue" evidence="1">
    <location>
        <position position="1"/>
    </location>
</feature>
<evidence type="ECO:0008006" key="3">
    <source>
        <dbReference type="Google" id="ProtNLM"/>
    </source>
</evidence>
<feature type="non-terminal residue" evidence="1">
    <location>
        <position position="162"/>
    </location>
</feature>
<protein>
    <recommendedName>
        <fullName evidence="3">Metallo-beta-lactamase domain-containing protein</fullName>
    </recommendedName>
</protein>
<accession>A0A6A6FHN8</accession>
<evidence type="ECO:0000313" key="1">
    <source>
        <dbReference type="EMBL" id="KAF2212748.1"/>
    </source>
</evidence>
<evidence type="ECO:0000313" key="2">
    <source>
        <dbReference type="Proteomes" id="UP000799539"/>
    </source>
</evidence>
<gene>
    <name evidence="1" type="ORF">CERZMDRAFT_13838</name>
</gene>